<feature type="domain" description="AB hydrolase-1" evidence="3">
    <location>
        <begin position="66"/>
        <end position="180"/>
    </location>
</feature>
<dbReference type="InterPro" id="IPR000073">
    <property type="entry name" value="AB_hydrolase_1"/>
</dbReference>
<keyword evidence="2" id="KW-0732">Signal</keyword>
<name>A0ABW8JIY7_9GAMM</name>
<evidence type="ECO:0000256" key="2">
    <source>
        <dbReference type="SAM" id="SignalP"/>
    </source>
</evidence>
<evidence type="ECO:0000313" key="5">
    <source>
        <dbReference type="Proteomes" id="UP001620461"/>
    </source>
</evidence>
<proteinExistence type="predicted"/>
<dbReference type="SUPFAM" id="SSF53474">
    <property type="entry name" value="alpha/beta-Hydrolases"/>
    <property type="match status" value="1"/>
</dbReference>
<comment type="caution">
    <text evidence="4">The sequence shown here is derived from an EMBL/GenBank/DDBJ whole genome shotgun (WGS) entry which is preliminary data.</text>
</comment>
<keyword evidence="5" id="KW-1185">Reference proteome</keyword>
<dbReference type="InterPro" id="IPR029058">
    <property type="entry name" value="AB_hydrolase_fold"/>
</dbReference>
<feature type="region of interest" description="Disordered" evidence="1">
    <location>
        <begin position="278"/>
        <end position="314"/>
    </location>
</feature>
<dbReference type="RefSeq" id="WP_404546648.1">
    <property type="nucleotide sequence ID" value="NZ_JADIKJ010000007.1"/>
</dbReference>
<dbReference type="GO" id="GO:0016787">
    <property type="term" value="F:hydrolase activity"/>
    <property type="evidence" value="ECO:0007669"/>
    <property type="project" value="UniProtKB-KW"/>
</dbReference>
<organism evidence="4 5">
    <name type="scientific">Dyella jejuensis</name>
    <dbReference type="NCBI Taxonomy" id="1432009"/>
    <lineage>
        <taxon>Bacteria</taxon>
        <taxon>Pseudomonadati</taxon>
        <taxon>Pseudomonadota</taxon>
        <taxon>Gammaproteobacteria</taxon>
        <taxon>Lysobacterales</taxon>
        <taxon>Rhodanobacteraceae</taxon>
        <taxon>Dyella</taxon>
    </lineage>
</organism>
<feature type="signal peptide" evidence="2">
    <location>
        <begin position="1"/>
        <end position="25"/>
    </location>
</feature>
<dbReference type="Pfam" id="PF00561">
    <property type="entry name" value="Abhydrolase_1"/>
    <property type="match status" value="1"/>
</dbReference>
<keyword evidence="4" id="KW-0378">Hydrolase</keyword>
<feature type="chain" id="PRO_5047188968" evidence="2">
    <location>
        <begin position="26"/>
        <end position="314"/>
    </location>
</feature>
<sequence>MSCIKIACAMLFGALVLVSMRPAEAQTFAQSCTVPSTVPLGSSSNPTDPPSITTYPYASDYAATQYPIVLLTGALGSPNTGENNSQYWYQIPQTLSYYGATVCVPDLSGVDSDTGPDGRGQELINYLEGLRSELGNPSLKFNLIGHSQGGLTARVAAYTAPDLVASVTTIGTPHHGSPLTDLLVYPDSVSSLLLPLGTTVSTLTTAVLSSGLLSALYPGQTIDPVDMLGKFTSDGIAQFNTQYPSLGLGNYQQCTSGAAPGNGGWLCALPLFVGRRRRTKQRPAEPAGPSCRARYEHQRAVGSRPGKGRHHSRD</sequence>
<dbReference type="Gene3D" id="3.40.50.1820">
    <property type="entry name" value="alpha/beta hydrolase"/>
    <property type="match status" value="1"/>
</dbReference>
<reference evidence="4 5" key="1">
    <citation type="submission" date="2020-10" db="EMBL/GenBank/DDBJ databases">
        <title>Phylogeny of dyella-like bacteria.</title>
        <authorList>
            <person name="Fu J."/>
        </authorList>
    </citation>
    <scope>NUCLEOTIDE SEQUENCE [LARGE SCALE GENOMIC DNA]</scope>
    <source>
        <strain evidence="4 5">JP1</strain>
    </source>
</reference>
<evidence type="ECO:0000313" key="4">
    <source>
        <dbReference type="EMBL" id="MFK2900221.1"/>
    </source>
</evidence>
<accession>A0ABW8JIY7</accession>
<gene>
    <name evidence="4" type="ORF">ISP15_07725</name>
</gene>
<evidence type="ECO:0000256" key="1">
    <source>
        <dbReference type="SAM" id="MobiDB-lite"/>
    </source>
</evidence>
<protein>
    <submittedName>
        <fullName evidence="4">Alpha/beta fold hydrolase</fullName>
    </submittedName>
</protein>
<dbReference type="EMBL" id="JADIKJ010000007">
    <property type="protein sequence ID" value="MFK2900221.1"/>
    <property type="molecule type" value="Genomic_DNA"/>
</dbReference>
<evidence type="ECO:0000259" key="3">
    <source>
        <dbReference type="Pfam" id="PF00561"/>
    </source>
</evidence>
<dbReference type="Proteomes" id="UP001620461">
    <property type="component" value="Unassembled WGS sequence"/>
</dbReference>